<dbReference type="PROSITE" id="PS01081">
    <property type="entry name" value="HTH_TETR_1"/>
    <property type="match status" value="1"/>
</dbReference>
<evidence type="ECO:0000256" key="1">
    <source>
        <dbReference type="ARBA" id="ARBA00011738"/>
    </source>
</evidence>
<sequence length="210" mass="23293">MVVQSRRAAYTAQTREMLLTAADELFVSHGFDGASVDDIAARASVTKGAFYHHFPDKRSVFERLFRARITRLAAVIEESAEQITTGAAPGWAVSQRLMENYLTTIVDDRAYRELLKQAPAVLTSRLYRRIDEELLIPPLQRLLSALRDRGELHDVPLAMTASMLISCLCEAALLIADAPDRELAKGDALVALTRLASGLVRITPPQKHRP</sequence>
<dbReference type="RefSeq" id="WP_062538440.1">
    <property type="nucleotide sequence ID" value="NZ_BBUN01000026.1"/>
</dbReference>
<evidence type="ECO:0000256" key="5">
    <source>
        <dbReference type="PROSITE-ProRule" id="PRU00335"/>
    </source>
</evidence>
<dbReference type="Pfam" id="PF21351">
    <property type="entry name" value="TetR_C_41"/>
    <property type="match status" value="1"/>
</dbReference>
<reference evidence="7 9" key="1">
    <citation type="submission" date="2016-01" db="EMBL/GenBank/DDBJ databases">
        <title>The new phylogeny of the genus Mycobacterium.</title>
        <authorList>
            <person name="Tarcisio F."/>
            <person name="Conor M."/>
            <person name="Antonella G."/>
            <person name="Elisabetta G."/>
            <person name="Giulia F.S."/>
            <person name="Sara T."/>
            <person name="Anna F."/>
            <person name="Clotilde B."/>
            <person name="Roberto B."/>
            <person name="Veronica D.S."/>
            <person name="Fabio R."/>
            <person name="Monica P."/>
            <person name="Olivier J."/>
            <person name="Enrico T."/>
            <person name="Nicola S."/>
        </authorList>
    </citation>
    <scope>NUCLEOTIDE SEQUENCE [LARGE SCALE GENOMIC DNA]</scope>
    <source>
        <strain evidence="7 9">DSM 44243</strain>
    </source>
</reference>
<dbReference type="InterPro" id="IPR009057">
    <property type="entry name" value="Homeodomain-like_sf"/>
</dbReference>
<reference evidence="8 10" key="2">
    <citation type="journal article" date="2017" name="Infect. Genet. Evol.">
        <title>The new phylogeny of the genus Mycobacterium: The old and the news.</title>
        <authorList>
            <person name="Tortoli E."/>
            <person name="Fedrizzi T."/>
            <person name="Meehan C.J."/>
            <person name="Trovato A."/>
            <person name="Grottola A."/>
            <person name="Giacobazzi E."/>
            <person name="Serpini G.F."/>
            <person name="Tagliazucchi S."/>
            <person name="Fabio A."/>
            <person name="Bettua C."/>
            <person name="Bertorelli R."/>
            <person name="Frascaro F."/>
            <person name="De Sanctis V."/>
            <person name="Pecorari M."/>
            <person name="Jousson O."/>
            <person name="Segata N."/>
            <person name="Cirillo D.M."/>
        </authorList>
    </citation>
    <scope>NUCLEOTIDE SEQUENCE [LARGE SCALE GENOMIC DNA]</scope>
    <source>
        <strain evidence="8 10">NCTC 12882</strain>
    </source>
</reference>
<evidence type="ECO:0000313" key="7">
    <source>
        <dbReference type="EMBL" id="ORV09941.1"/>
    </source>
</evidence>
<accession>A0A1X1RMT9</accession>
<dbReference type="GO" id="GO:0003700">
    <property type="term" value="F:DNA-binding transcription factor activity"/>
    <property type="evidence" value="ECO:0007669"/>
    <property type="project" value="TreeGrafter"/>
</dbReference>
<dbReference type="GO" id="GO:0045892">
    <property type="term" value="P:negative regulation of DNA-templated transcription"/>
    <property type="evidence" value="ECO:0007669"/>
    <property type="project" value="UniProtKB-ARBA"/>
</dbReference>
<comment type="subunit">
    <text evidence="1">Homodimer.</text>
</comment>
<dbReference type="AlphaFoldDB" id="A0A1X1RMT9"/>
<feature type="DNA-binding region" description="H-T-H motif" evidence="5">
    <location>
        <begin position="35"/>
        <end position="54"/>
    </location>
</feature>
<protein>
    <submittedName>
        <fullName evidence="8">TetR/AcrR family transcriptional regulator</fullName>
    </submittedName>
</protein>
<dbReference type="PRINTS" id="PR00455">
    <property type="entry name" value="HTHTETR"/>
</dbReference>
<keyword evidence="9" id="KW-1185">Reference proteome</keyword>
<dbReference type="Proteomes" id="UP000230971">
    <property type="component" value="Unassembled WGS sequence"/>
</dbReference>
<dbReference type="EMBL" id="PDKV01000006">
    <property type="protein sequence ID" value="PIB79754.1"/>
    <property type="molecule type" value="Genomic_DNA"/>
</dbReference>
<evidence type="ECO:0000256" key="4">
    <source>
        <dbReference type="ARBA" id="ARBA00023163"/>
    </source>
</evidence>
<evidence type="ECO:0000313" key="8">
    <source>
        <dbReference type="EMBL" id="PIB79754.1"/>
    </source>
</evidence>
<dbReference type="PANTHER" id="PTHR30055">
    <property type="entry name" value="HTH-TYPE TRANSCRIPTIONAL REGULATOR RUTR"/>
    <property type="match status" value="1"/>
</dbReference>
<dbReference type="Gene3D" id="1.10.357.10">
    <property type="entry name" value="Tetracycline Repressor, domain 2"/>
    <property type="match status" value="1"/>
</dbReference>
<keyword evidence="2" id="KW-0805">Transcription regulation</keyword>
<organism evidence="7 9">
    <name type="scientific">Mycobacterium celatum</name>
    <dbReference type="NCBI Taxonomy" id="28045"/>
    <lineage>
        <taxon>Bacteria</taxon>
        <taxon>Bacillati</taxon>
        <taxon>Actinomycetota</taxon>
        <taxon>Actinomycetes</taxon>
        <taxon>Mycobacteriales</taxon>
        <taxon>Mycobacteriaceae</taxon>
        <taxon>Mycobacterium</taxon>
    </lineage>
</organism>
<dbReference type="FunFam" id="1.10.10.60:FF:000141">
    <property type="entry name" value="TetR family transcriptional regulator"/>
    <property type="match status" value="1"/>
</dbReference>
<dbReference type="GO" id="GO:0000976">
    <property type="term" value="F:transcription cis-regulatory region binding"/>
    <property type="evidence" value="ECO:0007669"/>
    <property type="project" value="TreeGrafter"/>
</dbReference>
<evidence type="ECO:0000259" key="6">
    <source>
        <dbReference type="PROSITE" id="PS50977"/>
    </source>
</evidence>
<feature type="domain" description="HTH tetR-type" evidence="6">
    <location>
        <begin position="12"/>
        <end position="72"/>
    </location>
</feature>
<gene>
    <name evidence="7" type="ORF">AWB95_17140</name>
    <name evidence="8" type="ORF">CQY23_07560</name>
</gene>
<dbReference type="OrthoDB" id="9805134at2"/>
<evidence type="ECO:0000313" key="10">
    <source>
        <dbReference type="Proteomes" id="UP000230971"/>
    </source>
</evidence>
<dbReference type="InterPro" id="IPR023772">
    <property type="entry name" value="DNA-bd_HTH_TetR-type_CS"/>
</dbReference>
<evidence type="ECO:0000256" key="2">
    <source>
        <dbReference type="ARBA" id="ARBA00023015"/>
    </source>
</evidence>
<dbReference type="PANTHER" id="PTHR30055:SF234">
    <property type="entry name" value="HTH-TYPE TRANSCRIPTIONAL REGULATOR BETI"/>
    <property type="match status" value="1"/>
</dbReference>
<evidence type="ECO:0000256" key="3">
    <source>
        <dbReference type="ARBA" id="ARBA00023125"/>
    </source>
</evidence>
<dbReference type="PROSITE" id="PS50977">
    <property type="entry name" value="HTH_TETR_2"/>
    <property type="match status" value="1"/>
</dbReference>
<keyword evidence="4" id="KW-0804">Transcription</keyword>
<dbReference type="InterPro" id="IPR050109">
    <property type="entry name" value="HTH-type_TetR-like_transc_reg"/>
</dbReference>
<name>A0A1X1RMT9_MYCCE</name>
<keyword evidence="3 5" id="KW-0238">DNA-binding</keyword>
<dbReference type="SUPFAM" id="SSF46689">
    <property type="entry name" value="Homeodomain-like"/>
    <property type="match status" value="1"/>
</dbReference>
<dbReference type="EMBL" id="LQOM01000037">
    <property type="protein sequence ID" value="ORV09941.1"/>
    <property type="molecule type" value="Genomic_DNA"/>
</dbReference>
<dbReference type="Proteomes" id="UP000193907">
    <property type="component" value="Unassembled WGS sequence"/>
</dbReference>
<dbReference type="InterPro" id="IPR001647">
    <property type="entry name" value="HTH_TetR"/>
</dbReference>
<proteinExistence type="predicted"/>
<comment type="caution">
    <text evidence="7">The sequence shown here is derived from an EMBL/GenBank/DDBJ whole genome shotgun (WGS) entry which is preliminary data.</text>
</comment>
<evidence type="ECO:0000313" key="9">
    <source>
        <dbReference type="Proteomes" id="UP000193907"/>
    </source>
</evidence>
<dbReference type="Pfam" id="PF00440">
    <property type="entry name" value="TetR_N"/>
    <property type="match status" value="1"/>
</dbReference>
<dbReference type="InterPro" id="IPR049484">
    <property type="entry name" value="Rv0078-like_C"/>
</dbReference>
<dbReference type="STRING" id="28045.AWB95_17140"/>